<evidence type="ECO:0000313" key="2">
    <source>
        <dbReference type="EMBL" id="KAG0454613.1"/>
    </source>
</evidence>
<dbReference type="Proteomes" id="UP000636800">
    <property type="component" value="Chromosome 13"/>
</dbReference>
<accession>A0A835UAY3</accession>
<protein>
    <submittedName>
        <fullName evidence="2">Uncharacterized protein</fullName>
    </submittedName>
</protein>
<proteinExistence type="predicted"/>
<evidence type="ECO:0000313" key="3">
    <source>
        <dbReference type="Proteomes" id="UP000636800"/>
    </source>
</evidence>
<gene>
    <name evidence="2" type="ORF">HPP92_023905</name>
</gene>
<dbReference type="EMBL" id="JADCNL010000013">
    <property type="protein sequence ID" value="KAG0454613.1"/>
    <property type="molecule type" value="Genomic_DNA"/>
</dbReference>
<feature type="region of interest" description="Disordered" evidence="1">
    <location>
        <begin position="104"/>
        <end position="127"/>
    </location>
</feature>
<organism evidence="2 3">
    <name type="scientific">Vanilla planifolia</name>
    <name type="common">Vanilla</name>
    <dbReference type="NCBI Taxonomy" id="51239"/>
    <lineage>
        <taxon>Eukaryota</taxon>
        <taxon>Viridiplantae</taxon>
        <taxon>Streptophyta</taxon>
        <taxon>Embryophyta</taxon>
        <taxon>Tracheophyta</taxon>
        <taxon>Spermatophyta</taxon>
        <taxon>Magnoliopsida</taxon>
        <taxon>Liliopsida</taxon>
        <taxon>Asparagales</taxon>
        <taxon>Orchidaceae</taxon>
        <taxon>Vanilloideae</taxon>
        <taxon>Vanilleae</taxon>
        <taxon>Vanilla</taxon>
    </lineage>
</organism>
<evidence type="ECO:0000256" key="1">
    <source>
        <dbReference type="SAM" id="MobiDB-lite"/>
    </source>
</evidence>
<sequence length="127" mass="13345">MSLFNMSHLISSLSPSYDLSVKLHNRRLDYTCVDVYIHHPALRLGEVFGVGAPALVELGDEIGGFDVHVALALVGVPILLERTGPSGAPPSPILVVGSAAGEAQAGAGERGRLPSHGSSTELRRRVL</sequence>
<name>A0A835UAY3_VANPL</name>
<reference evidence="2 3" key="1">
    <citation type="journal article" date="2020" name="Nat. Food">
        <title>A phased Vanilla planifolia genome enables genetic improvement of flavour and production.</title>
        <authorList>
            <person name="Hasing T."/>
            <person name="Tang H."/>
            <person name="Brym M."/>
            <person name="Khazi F."/>
            <person name="Huang T."/>
            <person name="Chambers A.H."/>
        </authorList>
    </citation>
    <scope>NUCLEOTIDE SEQUENCE [LARGE SCALE GENOMIC DNA]</scope>
    <source>
        <tissue evidence="2">Leaf</tissue>
    </source>
</reference>
<dbReference type="OrthoDB" id="1806at2759"/>
<comment type="caution">
    <text evidence="2">The sequence shown here is derived from an EMBL/GenBank/DDBJ whole genome shotgun (WGS) entry which is preliminary data.</text>
</comment>
<keyword evidence="3" id="KW-1185">Reference proteome</keyword>
<dbReference type="AlphaFoldDB" id="A0A835UAY3"/>